<feature type="region of interest" description="Disordered" evidence="1">
    <location>
        <begin position="54"/>
        <end position="79"/>
    </location>
</feature>
<organism evidence="2 3">
    <name type="scientific">Thorsellia kenyensis</name>
    <dbReference type="NCBI Taxonomy" id="1549888"/>
    <lineage>
        <taxon>Bacteria</taxon>
        <taxon>Pseudomonadati</taxon>
        <taxon>Pseudomonadota</taxon>
        <taxon>Gammaproteobacteria</taxon>
        <taxon>Enterobacterales</taxon>
        <taxon>Thorselliaceae</taxon>
        <taxon>Thorsellia</taxon>
    </lineage>
</organism>
<dbReference type="PANTHER" id="PTHR40593:SF1">
    <property type="entry name" value="PENICILLIN-BINDING PROTEIN ACTIVATOR LPOB"/>
    <property type="match status" value="1"/>
</dbReference>
<dbReference type="EMBL" id="JBHLXE010000084">
    <property type="protein sequence ID" value="MFC0179899.1"/>
    <property type="molecule type" value="Genomic_DNA"/>
</dbReference>
<reference evidence="2 3" key="1">
    <citation type="submission" date="2024-09" db="EMBL/GenBank/DDBJ databases">
        <authorList>
            <person name="Sun Q."/>
            <person name="Mori K."/>
        </authorList>
    </citation>
    <scope>NUCLEOTIDE SEQUENCE [LARGE SCALE GENOMIC DNA]</scope>
    <source>
        <strain evidence="2 3">CCM 8545</strain>
    </source>
</reference>
<evidence type="ECO:0000256" key="1">
    <source>
        <dbReference type="SAM" id="MobiDB-lite"/>
    </source>
</evidence>
<dbReference type="Gene3D" id="3.40.50.10610">
    <property type="entry name" value="ABC-type transport auxiliary lipoprotein component"/>
    <property type="match status" value="1"/>
</dbReference>
<keyword evidence="3" id="KW-1185">Reference proteome</keyword>
<name>A0ABV6CAA1_9GAMM</name>
<gene>
    <name evidence="2" type="ORF">ACFFIT_07335</name>
</gene>
<evidence type="ECO:0000313" key="2">
    <source>
        <dbReference type="EMBL" id="MFC0179899.1"/>
    </source>
</evidence>
<dbReference type="Proteomes" id="UP001589758">
    <property type="component" value="Unassembled WGS sequence"/>
</dbReference>
<proteinExistence type="predicted"/>
<feature type="compositionally biased region" description="Basic and acidic residues" evidence="1">
    <location>
        <begin position="55"/>
        <end position="65"/>
    </location>
</feature>
<dbReference type="RefSeq" id="WP_385877008.1">
    <property type="nucleotide sequence ID" value="NZ_JBHLXE010000084.1"/>
</dbReference>
<protein>
    <recommendedName>
        <fullName evidence="4">Lipoprotein</fullName>
    </recommendedName>
</protein>
<comment type="caution">
    <text evidence="2">The sequence shown here is derived from an EMBL/GenBank/DDBJ whole genome shotgun (WGS) entry which is preliminary data.</text>
</comment>
<accession>A0ABV6CAA1</accession>
<feature type="compositionally biased region" description="Polar residues" evidence="1">
    <location>
        <begin position="66"/>
        <end position="77"/>
    </location>
</feature>
<dbReference type="PANTHER" id="PTHR40593">
    <property type="entry name" value="PENICILLIN-BINDING PROTEIN ACTIVATOR LPOB"/>
    <property type="match status" value="1"/>
</dbReference>
<evidence type="ECO:0000313" key="3">
    <source>
        <dbReference type="Proteomes" id="UP001589758"/>
    </source>
</evidence>
<sequence length="311" mass="33798">MKSLFLTHLFAYDLKFSFTNYFKKFSLFLISLICLFLLSACNIKNDKPAPITQITDEKLPSKKNESVNPSIGTSSSYPLPEPPVIHTTSSYTVSSPLSSNQIMDELIVNPDSEITLTSNSQNHLGQLNSTINAPMSSDAVDPNKFSENKTKGIASNSTIIVNTPKINYIAAQGEPNWQKMSVNAINSMIQSEPSTKSMTGGLYVNTVSNQSNTTLPVYVIDQLLIQATQEYSPFSVVSQSKINEAKNTLNIPANDTLVTISKSLAIAQAMQAPYILFSSISGENEATKLTVQLIDTSSAEILAQGESSATY</sequence>
<dbReference type="InterPro" id="IPR014094">
    <property type="entry name" value="LpoB"/>
</dbReference>
<evidence type="ECO:0008006" key="4">
    <source>
        <dbReference type="Google" id="ProtNLM"/>
    </source>
</evidence>